<dbReference type="HOGENOM" id="CLU_009282_0_0_9"/>
<dbReference type="AlphaFoldDB" id="D7CPT7"/>
<gene>
    <name evidence="3" type="ordered locus">Slip_1964</name>
</gene>
<dbReference type="EMBL" id="CP002048">
    <property type="protein sequence ID" value="ADI02715.1"/>
    <property type="molecule type" value="Genomic_DNA"/>
</dbReference>
<dbReference type="Gene3D" id="3.30.457.10">
    <property type="entry name" value="Copper amine oxidase-like, N-terminal domain"/>
    <property type="match status" value="2"/>
</dbReference>
<keyword evidence="1" id="KW-0732">Signal</keyword>
<evidence type="ECO:0000259" key="2">
    <source>
        <dbReference type="Pfam" id="PF07833"/>
    </source>
</evidence>
<feature type="chain" id="PRO_5003094154" evidence="1">
    <location>
        <begin position="31"/>
        <end position="748"/>
    </location>
</feature>
<reference evidence="3 4" key="2">
    <citation type="journal article" date="2010" name="Stand. Genomic Sci.">
        <title>Complete genome sequence of Syntrophothermus lipocalidus type strain (TGB-C1).</title>
        <authorList>
            <person name="Djao O.D."/>
            <person name="Zhang X."/>
            <person name="Lucas S."/>
            <person name="Lapidus A."/>
            <person name="Del Rio T.G."/>
            <person name="Nolan M."/>
            <person name="Tice H."/>
            <person name="Cheng J.F."/>
            <person name="Han C."/>
            <person name="Tapia R."/>
            <person name="Goodwin L."/>
            <person name="Pitluck S."/>
            <person name="Liolios K."/>
            <person name="Ivanova N."/>
            <person name="Mavromatis K."/>
            <person name="Mikhailova N."/>
            <person name="Ovchinnikova G."/>
            <person name="Pati A."/>
            <person name="Brambilla E."/>
            <person name="Chen A."/>
            <person name="Palaniappan K."/>
            <person name="Land M."/>
            <person name="Hauser L."/>
            <person name="Chang Y.J."/>
            <person name="Jeffries C.D."/>
            <person name="Rohde M."/>
            <person name="Sikorski J."/>
            <person name="Spring S."/>
            <person name="Goker M."/>
            <person name="Detter J.C."/>
            <person name="Woyke T."/>
            <person name="Bristow J."/>
            <person name="Eisen J.A."/>
            <person name="Markowitz V."/>
            <person name="Hugenholtz P."/>
            <person name="Kyrpides N.C."/>
            <person name="Klenk H.P."/>
        </authorList>
    </citation>
    <scope>NUCLEOTIDE SEQUENCE [LARGE SCALE GENOMIC DNA]</scope>
    <source>
        <strain evidence="4">DSM 12680 / TGB-C1</strain>
    </source>
</reference>
<dbReference type="eggNOG" id="COG4880">
    <property type="taxonomic scope" value="Bacteria"/>
</dbReference>
<keyword evidence="4" id="KW-1185">Reference proteome</keyword>
<dbReference type="InterPro" id="IPR036582">
    <property type="entry name" value="Mao_N_sf"/>
</dbReference>
<dbReference type="InterPro" id="IPR012854">
    <property type="entry name" value="Cu_amine_oxidase-like_N"/>
</dbReference>
<evidence type="ECO:0000313" key="3">
    <source>
        <dbReference type="EMBL" id="ADI02715.1"/>
    </source>
</evidence>
<feature type="signal peptide" evidence="1">
    <location>
        <begin position="1"/>
        <end position="30"/>
    </location>
</feature>
<dbReference type="RefSeq" id="WP_013176117.1">
    <property type="nucleotide sequence ID" value="NC_014220.1"/>
</dbReference>
<dbReference type="KEGG" id="slp:Slip_1964"/>
<evidence type="ECO:0000256" key="1">
    <source>
        <dbReference type="SAM" id="SignalP"/>
    </source>
</evidence>
<feature type="domain" description="Copper amine oxidase-like N-terminal" evidence="2">
    <location>
        <begin position="636"/>
        <end position="746"/>
    </location>
</feature>
<dbReference type="Pfam" id="PF07833">
    <property type="entry name" value="Cu_amine_oxidN1"/>
    <property type="match status" value="1"/>
</dbReference>
<name>D7CPT7_SYNLT</name>
<protein>
    <submittedName>
        <fullName evidence="3">Copper amine oxidase domain protein</fullName>
    </submittedName>
</protein>
<evidence type="ECO:0000313" key="4">
    <source>
        <dbReference type="Proteomes" id="UP000000378"/>
    </source>
</evidence>
<organism evidence="3 4">
    <name type="scientific">Syntrophothermus lipocalidus (strain DSM 12680 / TGB-C1)</name>
    <dbReference type="NCBI Taxonomy" id="643648"/>
    <lineage>
        <taxon>Bacteria</taxon>
        <taxon>Bacillati</taxon>
        <taxon>Bacillota</taxon>
        <taxon>Clostridia</taxon>
        <taxon>Eubacteriales</taxon>
        <taxon>Syntrophomonadaceae</taxon>
        <taxon>Syntrophothermus</taxon>
    </lineage>
</organism>
<dbReference type="STRING" id="643648.Slip_1964"/>
<proteinExistence type="predicted"/>
<accession>D7CPT7</accession>
<dbReference type="Proteomes" id="UP000000378">
    <property type="component" value="Chromosome"/>
</dbReference>
<dbReference type="SUPFAM" id="SSF55383">
    <property type="entry name" value="Copper amine oxidase, domain N"/>
    <property type="match status" value="2"/>
</dbReference>
<sequence length="748" mass="77334">MRKARNSKLALLLVLTMLATLFVGIGTASAGTTYSIATAIPEFDPANANASNLTVATVHYKFDPAVSGTSTALIEVVDSNGQLLDIKSAVYSDIEGSATGSCTAVGGSLNTYKLSLNVTPLNGKYQGTLQLTVDAKDCAAGDVKVRFSSTTGQFVAGELVVAQATGGNVTVSMVSVPALGDNGGTVTFRVKENAAGALKDKANTIKFKFPNGFTVGSPTFTVISGKYGVSPGTALVAGDFSSTGTDGRDVKVTLASGKASTVEKIIVDVAVPVTIDESTATPGDVMVTISGESTVTNTEIKAATYGNYSVEVSAKSEKTIQAGQYDQELGKILIKESLPNSLSQNKTITFTLPDGCKWNTLPSFSASDSKNYGNFAVGTFSLVGNDKRMCKVSVNVASSGTKSPEIVFKGGSITAAADFSGDVIVKIGGSAGATGEAKIGVAVAPVTASVDKVPNVVIGQSAQVAVALTLTEAKAEAIKKSVDTCTAYTASPYSITIGNDATRSGEIVIKAPPGVRFADAPKVKVIEGDIDLGTVSYDNDARTVTIKVDSVSGKASKVEISDMKLIVDRTVPEGDIVMEIGGTALVENDQAAPAGVEWFSNKHWVTKVAVAKVVTPAPGVTKGNAVFTLGQASYTLNGSTVTMPVAPYAKNGRTYLPLRFCGNAIGIDDANIWWDSATKTATLKKDNTIVQVKLGSQALYVNGVQVSTMDVAPEAKDGYTMLPIRPVLEAFGAKVTYDAATQAISIEY</sequence>
<dbReference type="OrthoDB" id="2023214at2"/>
<reference evidence="4" key="1">
    <citation type="journal article" date="2010" name="Stand. Genomic Sci.">
        <title>Complete genome sequence of Syntrophothermus lipocalidus type strain (TGB-C1T).</title>
        <authorList>
            <consortium name="US DOE Joint Genome Institute (JGI-PGF)"/>
            <person name="Djao O."/>
            <person name="Zhang X."/>
            <person name="Lucas S."/>
            <person name="Lapidus A."/>
            <person name="Glavina Del Rio T."/>
            <person name="Nolan M."/>
            <person name="Tice H."/>
            <person name="Cheng J."/>
            <person name="Han C."/>
            <person name="Tapia R."/>
            <person name="Goodwin L."/>
            <person name="Pitluck S."/>
            <person name="Liolios K."/>
            <person name="Ivanova N."/>
            <person name="Mavromatis K."/>
            <person name="Mikhailova N."/>
            <person name="Ovchinnikova G."/>
            <person name="Pati A."/>
            <person name="Brambilla E."/>
            <person name="Chen A."/>
            <person name="Palaniappan K."/>
            <person name="Land M."/>
            <person name="Hauser L."/>
            <person name="Chang Y."/>
            <person name="Jeffries C."/>
            <person name="Rohde M."/>
            <person name="Sikorski J."/>
            <person name="Spring S."/>
            <person name="Goker M."/>
            <person name="Detter J."/>
            <person name="Woyke T."/>
            <person name="Bristow J."/>
            <person name="Eisen J."/>
            <person name="Markowitz V."/>
            <person name="Hugenholtz P."/>
            <person name="Kyrpides N."/>
            <person name="Klenk H."/>
        </authorList>
    </citation>
    <scope>NUCLEOTIDE SEQUENCE [LARGE SCALE GENOMIC DNA]</scope>
    <source>
        <strain evidence="4">DSM 12680 / TGB-C1</strain>
    </source>
</reference>